<evidence type="ECO:0000313" key="6">
    <source>
        <dbReference type="Proteomes" id="UP000095009"/>
    </source>
</evidence>
<evidence type="ECO:0000313" key="5">
    <source>
        <dbReference type="EMBL" id="ODQ67317.1"/>
    </source>
</evidence>
<protein>
    <submittedName>
        <fullName evidence="5">OPA3-domain-containing protein</fullName>
    </submittedName>
</protein>
<reference evidence="5 6" key="1">
    <citation type="journal article" date="2016" name="Proc. Natl. Acad. Sci. U.S.A.">
        <title>Comparative genomics of biotechnologically important yeasts.</title>
        <authorList>
            <person name="Riley R."/>
            <person name="Haridas S."/>
            <person name="Wolfe K.H."/>
            <person name="Lopes M.R."/>
            <person name="Hittinger C.T."/>
            <person name="Goeker M."/>
            <person name="Salamov A.A."/>
            <person name="Wisecaver J.H."/>
            <person name="Long T.M."/>
            <person name="Calvey C.H."/>
            <person name="Aerts A.L."/>
            <person name="Barry K.W."/>
            <person name="Choi C."/>
            <person name="Clum A."/>
            <person name="Coughlan A.Y."/>
            <person name="Deshpande S."/>
            <person name="Douglass A.P."/>
            <person name="Hanson S.J."/>
            <person name="Klenk H.-P."/>
            <person name="LaButti K.M."/>
            <person name="Lapidus A."/>
            <person name="Lindquist E.A."/>
            <person name="Lipzen A.M."/>
            <person name="Meier-Kolthoff J.P."/>
            <person name="Ohm R.A."/>
            <person name="Otillar R.P."/>
            <person name="Pangilinan J.L."/>
            <person name="Peng Y."/>
            <person name="Rokas A."/>
            <person name="Rosa C.A."/>
            <person name="Scheuner C."/>
            <person name="Sibirny A.A."/>
            <person name="Slot J.C."/>
            <person name="Stielow J.B."/>
            <person name="Sun H."/>
            <person name="Kurtzman C.P."/>
            <person name="Blackwell M."/>
            <person name="Grigoriev I.V."/>
            <person name="Jeffries T.W."/>
        </authorList>
    </citation>
    <scope>NUCLEOTIDE SEQUENCE [LARGE SCALE GENOMIC DNA]</scope>
    <source>
        <strain evidence="5 6">DSM 6958</strain>
    </source>
</reference>
<dbReference type="STRING" id="857566.A0A1E3PR48"/>
<name>A0A1E3PR48_9ASCO</name>
<feature type="signal peptide" evidence="4">
    <location>
        <begin position="1"/>
        <end position="17"/>
    </location>
</feature>
<dbReference type="AlphaFoldDB" id="A0A1E3PR48"/>
<dbReference type="Pfam" id="PF07047">
    <property type="entry name" value="OPA3"/>
    <property type="match status" value="1"/>
</dbReference>
<comment type="similarity">
    <text evidence="1">Belongs to the OPA3 family.</text>
</comment>
<keyword evidence="4" id="KW-0732">Signal</keyword>
<organism evidence="5 6">
    <name type="scientific">Nadsonia fulvescens var. elongata DSM 6958</name>
    <dbReference type="NCBI Taxonomy" id="857566"/>
    <lineage>
        <taxon>Eukaryota</taxon>
        <taxon>Fungi</taxon>
        <taxon>Dikarya</taxon>
        <taxon>Ascomycota</taxon>
        <taxon>Saccharomycotina</taxon>
        <taxon>Dipodascomycetes</taxon>
        <taxon>Dipodascales</taxon>
        <taxon>Dipodascales incertae sedis</taxon>
        <taxon>Nadsonia</taxon>
    </lineage>
</organism>
<accession>A0A1E3PR48</accession>
<dbReference type="PANTHER" id="PTHR12499:SF0">
    <property type="entry name" value="OPTIC ATROPHY 3 PROTEIN"/>
    <property type="match status" value="1"/>
</dbReference>
<evidence type="ECO:0000256" key="4">
    <source>
        <dbReference type="SAM" id="SignalP"/>
    </source>
</evidence>
<evidence type="ECO:0000256" key="2">
    <source>
        <dbReference type="ARBA" id="ARBA00023054"/>
    </source>
</evidence>
<dbReference type="InterPro" id="IPR010754">
    <property type="entry name" value="OPA3-like"/>
</dbReference>
<dbReference type="GO" id="GO:0019216">
    <property type="term" value="P:regulation of lipid metabolic process"/>
    <property type="evidence" value="ECO:0007669"/>
    <property type="project" value="TreeGrafter"/>
</dbReference>
<evidence type="ECO:0000256" key="3">
    <source>
        <dbReference type="SAM" id="MobiDB-lite"/>
    </source>
</evidence>
<feature type="region of interest" description="Disordered" evidence="3">
    <location>
        <begin position="166"/>
        <end position="196"/>
    </location>
</feature>
<evidence type="ECO:0000256" key="1">
    <source>
        <dbReference type="ARBA" id="ARBA00007584"/>
    </source>
</evidence>
<gene>
    <name evidence="5" type="ORF">NADFUDRAFT_49751</name>
</gene>
<dbReference type="Proteomes" id="UP000095009">
    <property type="component" value="Unassembled WGS sequence"/>
</dbReference>
<feature type="compositionally biased region" description="Polar residues" evidence="3">
    <location>
        <begin position="173"/>
        <end position="190"/>
    </location>
</feature>
<proteinExistence type="inferred from homology"/>
<dbReference type="GO" id="GO:0005739">
    <property type="term" value="C:mitochondrion"/>
    <property type="evidence" value="ECO:0007669"/>
    <property type="project" value="TreeGrafter"/>
</dbReference>
<dbReference type="PANTHER" id="PTHR12499">
    <property type="entry name" value="OPTIC ATROPHY 3 PROTEIN OPA3"/>
    <property type="match status" value="1"/>
</dbReference>
<keyword evidence="6" id="KW-1185">Reference proteome</keyword>
<feature type="chain" id="PRO_5009133941" evidence="4">
    <location>
        <begin position="18"/>
        <end position="222"/>
    </location>
</feature>
<keyword evidence="2" id="KW-0175">Coiled coil</keyword>
<dbReference type="EMBL" id="KV454407">
    <property type="protein sequence ID" value="ODQ67317.1"/>
    <property type="molecule type" value="Genomic_DNA"/>
</dbReference>
<dbReference type="OrthoDB" id="2129069at2759"/>
<sequence length="222" mass="24814">MSGIALKLTSLLVRTLAKPLASTIKAQAKEHPPFRKLCISFAQRLHRTDVRLRLGLTDASRTTKDIKVRPLNDTKAIENGANFLSEAFIFSVAGGLILYESFRSKRKDKERRETVADDISTLQDEIEWLKTKLKEQKIVMDEYTVPPNMKPSVLKVDVDRKPIKAARVDNADTSHQNQENPILSTKASSSEAEKPKITKVSISELNTTGIDAANLEKKKSTN</sequence>